<dbReference type="InterPro" id="IPR013525">
    <property type="entry name" value="ABC2_TM"/>
</dbReference>
<keyword evidence="3" id="KW-1003">Cell membrane</keyword>
<gene>
    <name evidence="10" type="ORF">SZ63_07495</name>
</gene>
<dbReference type="EMBL" id="JXOJ01000002">
    <property type="protein sequence ID" value="KLK88807.1"/>
    <property type="molecule type" value="Genomic_DNA"/>
</dbReference>
<feature type="transmembrane region" description="Helical" evidence="8">
    <location>
        <begin position="26"/>
        <end position="47"/>
    </location>
</feature>
<feature type="transmembrane region" description="Helical" evidence="8">
    <location>
        <begin position="171"/>
        <end position="193"/>
    </location>
</feature>
<keyword evidence="2" id="KW-0813">Transport</keyword>
<keyword evidence="4" id="KW-0997">Cell inner membrane</keyword>
<keyword evidence="5 8" id="KW-0812">Transmembrane</keyword>
<accession>A0A0H1R869</accession>
<keyword evidence="7 8" id="KW-0472">Membrane</keyword>
<sequence length="253" mass="28718">MWLVDYRDLIWNLTISDLKVKYQSSVLGFAWSLLNPLLMMLVLYFVFSNIFRFELENFALYLLIGIIAWRFLANGTMTAMGSIVGRPGLVTKLYIPRQILVMSSVLSSFISSILEFAVLIPLLFILGAKVTPNILFFPVVHGIYFLIVYGISLVLASLFVYFRDLNQVWDVVMQAGFFLSPIVYPITTIPAAFLEYYMLNPMTVLIETYREFLLYGLTPSLASLLALLAVGAVMVAAGTLVFQRLERRFAEEI</sequence>
<feature type="transmembrane region" description="Helical" evidence="8">
    <location>
        <begin position="213"/>
        <end position="242"/>
    </location>
</feature>
<dbReference type="GO" id="GO:0043190">
    <property type="term" value="C:ATP-binding cassette (ABC) transporter complex"/>
    <property type="evidence" value="ECO:0007669"/>
    <property type="project" value="InterPro"/>
</dbReference>
<dbReference type="GO" id="GO:0140359">
    <property type="term" value="F:ABC-type transporter activity"/>
    <property type="evidence" value="ECO:0007669"/>
    <property type="project" value="InterPro"/>
</dbReference>
<dbReference type="PRINTS" id="PR00164">
    <property type="entry name" value="ABC2TRNSPORT"/>
</dbReference>
<dbReference type="OrthoDB" id="74139at2157"/>
<evidence type="ECO:0000256" key="1">
    <source>
        <dbReference type="ARBA" id="ARBA00004429"/>
    </source>
</evidence>
<dbReference type="AlphaFoldDB" id="A0A0H1R869"/>
<dbReference type="Proteomes" id="UP000035301">
    <property type="component" value="Unassembled WGS sequence"/>
</dbReference>
<comment type="caution">
    <text evidence="10">The sequence shown here is derived from an EMBL/GenBank/DDBJ whole genome shotgun (WGS) entry which is preliminary data.</text>
</comment>
<evidence type="ECO:0000256" key="2">
    <source>
        <dbReference type="ARBA" id="ARBA00022448"/>
    </source>
</evidence>
<dbReference type="RefSeq" id="WP_048183429.1">
    <property type="nucleotide sequence ID" value="NZ_JXOJ01000002.1"/>
</dbReference>
<evidence type="ECO:0000256" key="7">
    <source>
        <dbReference type="ARBA" id="ARBA00023136"/>
    </source>
</evidence>
<dbReference type="STRING" id="1550566.SZ63_07495"/>
<reference evidence="10 11" key="1">
    <citation type="journal article" date="2015" name="Int. J. Syst. Evol. Microbiol.">
        <title>Methanoculleus sediminis sp. nov., a methanogen from sediments near a submarine mud volcano.</title>
        <authorList>
            <person name="Chen S.C."/>
            <person name="Chen M.F."/>
            <person name="Lai M.C."/>
            <person name="Weng C.Y."/>
            <person name="Wu S.Y."/>
            <person name="Lin S."/>
            <person name="Yang T.F."/>
            <person name="Chen P.C."/>
        </authorList>
    </citation>
    <scope>NUCLEOTIDE SEQUENCE [LARGE SCALE GENOMIC DNA]</scope>
    <source>
        <strain evidence="10 11">S3Fa</strain>
    </source>
</reference>
<protein>
    <submittedName>
        <fullName evidence="10">Sugar ABC transporter permease</fullName>
    </submittedName>
</protein>
<comment type="subcellular location">
    <subcellularLocation>
        <location evidence="1">Cell inner membrane</location>
        <topology evidence="1">Multi-pass membrane protein</topology>
    </subcellularLocation>
</comment>
<evidence type="ECO:0000256" key="6">
    <source>
        <dbReference type="ARBA" id="ARBA00022989"/>
    </source>
</evidence>
<evidence type="ECO:0000313" key="10">
    <source>
        <dbReference type="EMBL" id="KLK88807.1"/>
    </source>
</evidence>
<evidence type="ECO:0000313" key="11">
    <source>
        <dbReference type="Proteomes" id="UP000035301"/>
    </source>
</evidence>
<evidence type="ECO:0000256" key="5">
    <source>
        <dbReference type="ARBA" id="ARBA00022692"/>
    </source>
</evidence>
<evidence type="ECO:0000256" key="8">
    <source>
        <dbReference type="SAM" id="Phobius"/>
    </source>
</evidence>
<dbReference type="PIRSF" id="PIRSF006648">
    <property type="entry name" value="DrrB"/>
    <property type="match status" value="1"/>
</dbReference>
<dbReference type="Pfam" id="PF01061">
    <property type="entry name" value="ABC2_membrane"/>
    <property type="match status" value="1"/>
</dbReference>
<name>A0A0H1R869_9EURY</name>
<dbReference type="InterPro" id="IPR000412">
    <property type="entry name" value="ABC_2_transport"/>
</dbReference>
<feature type="transmembrane region" description="Helical" evidence="8">
    <location>
        <begin position="105"/>
        <end position="128"/>
    </location>
</feature>
<dbReference type="PATRIC" id="fig|1550566.3.peg.1627"/>
<dbReference type="PANTHER" id="PTHR30413:SF8">
    <property type="entry name" value="TRANSPORT PERMEASE PROTEIN"/>
    <property type="match status" value="1"/>
</dbReference>
<keyword evidence="6 8" id="KW-1133">Transmembrane helix</keyword>
<organism evidence="10 11">
    <name type="scientific">Methanoculleus sediminis</name>
    <dbReference type="NCBI Taxonomy" id="1550566"/>
    <lineage>
        <taxon>Archaea</taxon>
        <taxon>Methanobacteriati</taxon>
        <taxon>Methanobacteriota</taxon>
        <taxon>Stenosarchaea group</taxon>
        <taxon>Methanomicrobia</taxon>
        <taxon>Methanomicrobiales</taxon>
        <taxon>Methanomicrobiaceae</taxon>
        <taxon>Methanoculleus</taxon>
    </lineage>
</organism>
<dbReference type="PANTHER" id="PTHR30413">
    <property type="entry name" value="INNER MEMBRANE TRANSPORT PERMEASE"/>
    <property type="match status" value="1"/>
</dbReference>
<proteinExistence type="predicted"/>
<feature type="transmembrane region" description="Helical" evidence="8">
    <location>
        <begin position="59"/>
        <end position="84"/>
    </location>
</feature>
<feature type="transmembrane region" description="Helical" evidence="8">
    <location>
        <begin position="134"/>
        <end position="159"/>
    </location>
</feature>
<evidence type="ECO:0000259" key="9">
    <source>
        <dbReference type="PROSITE" id="PS51012"/>
    </source>
</evidence>
<evidence type="ECO:0000256" key="3">
    <source>
        <dbReference type="ARBA" id="ARBA00022475"/>
    </source>
</evidence>
<dbReference type="InterPro" id="IPR047817">
    <property type="entry name" value="ABC2_TM_bact-type"/>
</dbReference>
<evidence type="ECO:0000256" key="4">
    <source>
        <dbReference type="ARBA" id="ARBA00022519"/>
    </source>
</evidence>
<keyword evidence="11" id="KW-1185">Reference proteome</keyword>
<feature type="domain" description="ABC transmembrane type-2" evidence="9">
    <location>
        <begin position="27"/>
        <end position="245"/>
    </location>
</feature>
<dbReference type="GO" id="GO:0015920">
    <property type="term" value="P:lipopolysaccharide transport"/>
    <property type="evidence" value="ECO:0007669"/>
    <property type="project" value="TreeGrafter"/>
</dbReference>
<dbReference type="PROSITE" id="PS51012">
    <property type="entry name" value="ABC_TM2"/>
    <property type="match status" value="1"/>
</dbReference>